<dbReference type="GO" id="GO:0006865">
    <property type="term" value="P:amino acid transport"/>
    <property type="evidence" value="ECO:0007669"/>
    <property type="project" value="TreeGrafter"/>
</dbReference>
<organism evidence="9 10">
    <name type="scientific">Plakobranchus ocellatus</name>
    <dbReference type="NCBI Taxonomy" id="259542"/>
    <lineage>
        <taxon>Eukaryota</taxon>
        <taxon>Metazoa</taxon>
        <taxon>Spiralia</taxon>
        <taxon>Lophotrochozoa</taxon>
        <taxon>Mollusca</taxon>
        <taxon>Gastropoda</taxon>
        <taxon>Heterobranchia</taxon>
        <taxon>Euthyneura</taxon>
        <taxon>Panpulmonata</taxon>
        <taxon>Sacoglossa</taxon>
        <taxon>Placobranchoidea</taxon>
        <taxon>Plakobranchidae</taxon>
        <taxon>Plakobranchus</taxon>
    </lineage>
</organism>
<dbReference type="GO" id="GO:0035725">
    <property type="term" value="P:sodium ion transmembrane transport"/>
    <property type="evidence" value="ECO:0007669"/>
    <property type="project" value="TreeGrafter"/>
</dbReference>
<proteinExistence type="predicted"/>
<feature type="region of interest" description="Disordered" evidence="7">
    <location>
        <begin position="35"/>
        <end position="54"/>
    </location>
</feature>
<comment type="subcellular location">
    <subcellularLocation>
        <location evidence="1">Membrane</location>
        <topology evidence="1">Multi-pass membrane protein</topology>
    </subcellularLocation>
</comment>
<feature type="binding site" evidence="6">
    <location>
        <position position="71"/>
    </location>
    <ligand>
        <name>Na(+)</name>
        <dbReference type="ChEBI" id="CHEBI:29101"/>
        <label>1</label>
    </ligand>
</feature>
<feature type="binding site" evidence="6">
    <location>
        <position position="76"/>
    </location>
    <ligand>
        <name>Na(+)</name>
        <dbReference type="ChEBI" id="CHEBI:29101"/>
        <label>1</label>
    </ligand>
</feature>
<reference evidence="9 10" key="1">
    <citation type="journal article" date="2021" name="Elife">
        <title>Chloroplast acquisition without the gene transfer in kleptoplastic sea slugs, Plakobranchus ocellatus.</title>
        <authorList>
            <person name="Maeda T."/>
            <person name="Takahashi S."/>
            <person name="Yoshida T."/>
            <person name="Shimamura S."/>
            <person name="Takaki Y."/>
            <person name="Nagai Y."/>
            <person name="Toyoda A."/>
            <person name="Suzuki Y."/>
            <person name="Arimoto A."/>
            <person name="Ishii H."/>
            <person name="Satoh N."/>
            <person name="Nishiyama T."/>
            <person name="Hasebe M."/>
            <person name="Maruyama T."/>
            <person name="Minagawa J."/>
            <person name="Obokata J."/>
            <person name="Shigenobu S."/>
        </authorList>
    </citation>
    <scope>NUCLEOTIDE SEQUENCE [LARGE SCALE GENOMIC DNA]</scope>
</reference>
<feature type="binding site" evidence="6">
    <location>
        <position position="72"/>
    </location>
    <ligand>
        <name>Na(+)</name>
        <dbReference type="ChEBI" id="CHEBI:29101"/>
        <label>1</label>
    </ligand>
</feature>
<dbReference type="PANTHER" id="PTHR11616">
    <property type="entry name" value="SODIUM/CHLORIDE DEPENDENT TRANSPORTER"/>
    <property type="match status" value="1"/>
</dbReference>
<dbReference type="InterPro" id="IPR000175">
    <property type="entry name" value="Na/ntran_symport"/>
</dbReference>
<evidence type="ECO:0000256" key="8">
    <source>
        <dbReference type="SAM" id="Phobius"/>
    </source>
</evidence>
<evidence type="ECO:0000256" key="7">
    <source>
        <dbReference type="SAM" id="MobiDB-lite"/>
    </source>
</evidence>
<keyword evidence="6" id="KW-0479">Metal-binding</keyword>
<evidence type="ECO:0000256" key="3">
    <source>
        <dbReference type="ARBA" id="ARBA00022692"/>
    </source>
</evidence>
<gene>
    <name evidence="9" type="ORF">PoB_003351200</name>
</gene>
<keyword evidence="2" id="KW-0813">Transport</keyword>
<dbReference type="AlphaFoldDB" id="A0AAV4AJ32"/>
<evidence type="ECO:0000313" key="9">
    <source>
        <dbReference type="EMBL" id="GFO07007.1"/>
    </source>
</evidence>
<evidence type="ECO:0000256" key="5">
    <source>
        <dbReference type="ARBA" id="ARBA00023136"/>
    </source>
</evidence>
<dbReference type="Pfam" id="PF00209">
    <property type="entry name" value="SNF"/>
    <property type="match status" value="1"/>
</dbReference>
<evidence type="ECO:0000256" key="1">
    <source>
        <dbReference type="ARBA" id="ARBA00004141"/>
    </source>
</evidence>
<evidence type="ECO:0000256" key="2">
    <source>
        <dbReference type="ARBA" id="ARBA00022448"/>
    </source>
</evidence>
<dbReference type="GO" id="GO:0046872">
    <property type="term" value="F:metal ion binding"/>
    <property type="evidence" value="ECO:0007669"/>
    <property type="project" value="UniProtKB-KW"/>
</dbReference>
<keyword evidence="4 8" id="KW-1133">Transmembrane helix</keyword>
<dbReference type="SUPFAM" id="SSF161070">
    <property type="entry name" value="SNF-like"/>
    <property type="match status" value="1"/>
</dbReference>
<name>A0AAV4AJ32_9GAST</name>
<feature type="compositionally biased region" description="Acidic residues" evidence="7">
    <location>
        <begin position="38"/>
        <end position="50"/>
    </location>
</feature>
<dbReference type="PANTHER" id="PTHR11616:SF182">
    <property type="entry name" value="TRANSPORTER"/>
    <property type="match status" value="1"/>
</dbReference>
<dbReference type="Proteomes" id="UP000735302">
    <property type="component" value="Unassembled WGS sequence"/>
</dbReference>
<protein>
    <submittedName>
        <fullName evidence="9">Transporter</fullName>
    </submittedName>
</protein>
<keyword evidence="6" id="KW-0915">Sodium</keyword>
<evidence type="ECO:0000256" key="6">
    <source>
        <dbReference type="PIRSR" id="PIRSR600175-1"/>
    </source>
</evidence>
<keyword evidence="5 8" id="KW-0472">Membrane</keyword>
<sequence length="97" mass="10420">MAQFAALPAESAPLTGYGALDVEGGNIQAARGAKALNDDVDNGSGEEDGDKNERPAWDSKLQYFFMVISYAVGLGNVWRFPYLTQMHGGGKSMQSFL</sequence>
<dbReference type="GO" id="GO:0005886">
    <property type="term" value="C:plasma membrane"/>
    <property type="evidence" value="ECO:0007669"/>
    <property type="project" value="TreeGrafter"/>
</dbReference>
<keyword evidence="3 8" id="KW-0812">Transmembrane</keyword>
<keyword evidence="10" id="KW-1185">Reference proteome</keyword>
<dbReference type="EMBL" id="BLXT01003831">
    <property type="protein sequence ID" value="GFO07007.1"/>
    <property type="molecule type" value="Genomic_DNA"/>
</dbReference>
<evidence type="ECO:0000313" key="10">
    <source>
        <dbReference type="Proteomes" id="UP000735302"/>
    </source>
</evidence>
<dbReference type="PROSITE" id="PS50267">
    <property type="entry name" value="NA_NEUROTRAN_SYMP_3"/>
    <property type="match status" value="1"/>
</dbReference>
<dbReference type="InterPro" id="IPR037272">
    <property type="entry name" value="SNS_sf"/>
</dbReference>
<feature type="transmembrane region" description="Helical" evidence="8">
    <location>
        <begin position="61"/>
        <end position="78"/>
    </location>
</feature>
<comment type="caution">
    <text evidence="9">The sequence shown here is derived from an EMBL/GenBank/DDBJ whole genome shotgun (WGS) entry which is preliminary data.</text>
</comment>
<accession>A0AAV4AJ32</accession>
<evidence type="ECO:0000256" key="4">
    <source>
        <dbReference type="ARBA" id="ARBA00022989"/>
    </source>
</evidence>